<keyword evidence="5" id="KW-1185">Reference proteome</keyword>
<organism evidence="4 5">
    <name type="scientific">Alsobacter soli</name>
    <dbReference type="NCBI Taxonomy" id="2109933"/>
    <lineage>
        <taxon>Bacteria</taxon>
        <taxon>Pseudomonadati</taxon>
        <taxon>Pseudomonadota</taxon>
        <taxon>Alphaproteobacteria</taxon>
        <taxon>Hyphomicrobiales</taxon>
        <taxon>Alsobacteraceae</taxon>
        <taxon>Alsobacter</taxon>
    </lineage>
</organism>
<dbReference type="EMBL" id="PVZS01000005">
    <property type="protein sequence ID" value="PSC05924.1"/>
    <property type="molecule type" value="Genomic_DNA"/>
</dbReference>
<evidence type="ECO:0000256" key="2">
    <source>
        <dbReference type="ARBA" id="ARBA00023315"/>
    </source>
</evidence>
<sequence length="255" mass="27194">MNPEDLAQPAEAPADLVSAFERHSARAWPAPDVIDLHGWELRLTPGSRSRRVNSLNAIRPEPGRFDAVLDAARRICAERGAPCVVRLTPLTPPEALRRLAGEGREAAGETLVLHAPIADVHPSPGGEVSAQLTPGWLAGMAASGADAAERALIARLLAAVPIQQGFGVALDDGRALAFGRIAVEDGIAGVFHVATAPEARRRGLARRLMAGLLAWARERGAETVYLQVVAENHPAIALYRACGFREAYRYAYLTA</sequence>
<evidence type="ECO:0000259" key="3">
    <source>
        <dbReference type="PROSITE" id="PS51186"/>
    </source>
</evidence>
<evidence type="ECO:0000313" key="4">
    <source>
        <dbReference type="EMBL" id="PSC05924.1"/>
    </source>
</evidence>
<keyword evidence="1 4" id="KW-0808">Transferase</keyword>
<dbReference type="Gene3D" id="3.40.630.30">
    <property type="match status" value="1"/>
</dbReference>
<evidence type="ECO:0000256" key="1">
    <source>
        <dbReference type="ARBA" id="ARBA00022679"/>
    </source>
</evidence>
<name>A0A2T1HWC7_9HYPH</name>
<gene>
    <name evidence="4" type="ORF">SLNSH_05970</name>
</gene>
<reference evidence="5" key="1">
    <citation type="submission" date="2018-03" db="EMBL/GenBank/DDBJ databases">
        <authorList>
            <person name="Sun L."/>
            <person name="Liu H."/>
            <person name="Chen W."/>
            <person name="Huang K."/>
            <person name="Liu W."/>
            <person name="Gao X."/>
        </authorList>
    </citation>
    <scope>NUCLEOTIDE SEQUENCE [LARGE SCALE GENOMIC DNA]</scope>
    <source>
        <strain evidence="5">SH9</strain>
    </source>
</reference>
<dbReference type="Proteomes" id="UP000239772">
    <property type="component" value="Unassembled WGS sequence"/>
</dbReference>
<dbReference type="InterPro" id="IPR016181">
    <property type="entry name" value="Acyl_CoA_acyltransferase"/>
</dbReference>
<dbReference type="GO" id="GO:0016747">
    <property type="term" value="F:acyltransferase activity, transferring groups other than amino-acyl groups"/>
    <property type="evidence" value="ECO:0007669"/>
    <property type="project" value="InterPro"/>
</dbReference>
<dbReference type="Pfam" id="PF00583">
    <property type="entry name" value="Acetyltransf_1"/>
    <property type="match status" value="1"/>
</dbReference>
<dbReference type="OrthoDB" id="9775595at2"/>
<keyword evidence="2" id="KW-0012">Acyltransferase</keyword>
<dbReference type="InterPro" id="IPR000182">
    <property type="entry name" value="GNAT_dom"/>
</dbReference>
<dbReference type="RefSeq" id="WP_106335763.1">
    <property type="nucleotide sequence ID" value="NZ_PVZS01000005.1"/>
</dbReference>
<comment type="caution">
    <text evidence="4">The sequence shown here is derived from an EMBL/GenBank/DDBJ whole genome shotgun (WGS) entry which is preliminary data.</text>
</comment>
<proteinExistence type="predicted"/>
<dbReference type="PANTHER" id="PTHR43877">
    <property type="entry name" value="AMINOALKYLPHOSPHONATE N-ACETYLTRANSFERASE-RELATED-RELATED"/>
    <property type="match status" value="1"/>
</dbReference>
<dbReference type="AlphaFoldDB" id="A0A2T1HWC7"/>
<evidence type="ECO:0000313" key="5">
    <source>
        <dbReference type="Proteomes" id="UP000239772"/>
    </source>
</evidence>
<accession>A0A2T1HWC7</accession>
<dbReference type="InterPro" id="IPR050832">
    <property type="entry name" value="Bact_Acetyltransf"/>
</dbReference>
<protein>
    <submittedName>
        <fullName evidence="4">GNAT family N-acetyltransferase</fullName>
    </submittedName>
</protein>
<feature type="domain" description="N-acetyltransferase" evidence="3">
    <location>
        <begin position="127"/>
        <end position="255"/>
    </location>
</feature>
<dbReference type="SUPFAM" id="SSF55729">
    <property type="entry name" value="Acyl-CoA N-acyltransferases (Nat)"/>
    <property type="match status" value="1"/>
</dbReference>
<dbReference type="PROSITE" id="PS51186">
    <property type="entry name" value="GNAT"/>
    <property type="match status" value="1"/>
</dbReference>